<evidence type="ECO:0000256" key="4">
    <source>
        <dbReference type="ARBA" id="ARBA00023163"/>
    </source>
</evidence>
<sequence length="762" mass="82950">MSAPQHTRRSTSRTAPDRREAVAHAANVVSTLPTGRPNPSSATSPSRVSAPAQIATATVEEPTAIAAAMLSTMSASSTTVAEAMPADQAPNAFDDAADNGSSSLSELGDASDDQSELTPRQTPAADLDEDDSEAETERLDNTPRKLARTVPDTPSLSESAYTRTSSKLAHSKIIDHDGSTPATPSALAHDAPIDAAVTSDNPLHSLSLIATTEAASLEHVGKKRKRASAEGSPMDEQDEEEPLRKRSEPARNSALDGLADAAADRQGRMDADEELENAEENLSALAREELELEERQANIAAQAVNEMATVAKHTKPRKGGRRGKRKVEDTSHAYTEPFVAAETQEGEAEGDHEEEDSSVLDEEVTKKKIAIDELAKIEKKFKLFREKLCDEQIAQLEREFEMLKQPNCVHPEYMAMIKCIDDRRADKIAYETRLLEYKQKNLEIITAAERHQMHSQYFQTVRHIREEILEECNQRVFELQRGRRQLGCDETEYMVRLPEKRSDQIRHQTAYNLEVSVLSGVAKYVGFPAAPDISAARPSEIDEDLRAMKIVTRAPAPPPSFRTYNRTTTTADEAAAEEQFLESTPWANPRHPSHQESRYPLGPSRVHSYQTPAGQRRMVDLTAPNGSASTIEANSNPPSSHAHHTNGLSGDAESPVLHMKRAPIDHSAYGETPGSDPRGNMGVLSRETYGMMSSPAAQHMDLPHEQGGQRWGGSGIRPMNSGPNAAPGHQPGGPGRPDAARAPMTQRSGLGTISVGSGLFGR</sequence>
<evidence type="ECO:0000313" key="9">
    <source>
        <dbReference type="Proteomes" id="UP000016935"/>
    </source>
</evidence>
<evidence type="ECO:0000313" key="8">
    <source>
        <dbReference type="EMBL" id="EOA88837.1"/>
    </source>
</evidence>
<protein>
    <recommendedName>
        <fullName evidence="10">Transcriptional regulatory protein DEP1</fullName>
    </recommendedName>
</protein>
<evidence type="ECO:0000256" key="5">
    <source>
        <dbReference type="ARBA" id="ARBA00023242"/>
    </source>
</evidence>
<evidence type="ECO:0000256" key="3">
    <source>
        <dbReference type="ARBA" id="ARBA00023015"/>
    </source>
</evidence>
<dbReference type="GO" id="GO:0010468">
    <property type="term" value="P:regulation of gene expression"/>
    <property type="evidence" value="ECO:0007669"/>
    <property type="project" value="UniProtKB-ARBA"/>
</dbReference>
<feature type="region of interest" description="Disordered" evidence="7">
    <location>
        <begin position="73"/>
        <end position="187"/>
    </location>
</feature>
<feature type="compositionally biased region" description="Basic residues" evidence="7">
    <location>
        <begin position="312"/>
        <end position="325"/>
    </location>
</feature>
<dbReference type="STRING" id="671987.R0KLK1"/>
<proteinExistence type="predicted"/>
<keyword evidence="4" id="KW-0804">Transcription</keyword>
<keyword evidence="6" id="KW-0175">Coiled coil</keyword>
<feature type="coiled-coil region" evidence="6">
    <location>
        <begin position="261"/>
        <end position="307"/>
    </location>
</feature>
<dbReference type="InterPro" id="IPR013907">
    <property type="entry name" value="Sds3"/>
</dbReference>
<evidence type="ECO:0000256" key="7">
    <source>
        <dbReference type="SAM" id="MobiDB-lite"/>
    </source>
</evidence>
<dbReference type="PANTHER" id="PTHR21964">
    <property type="entry name" value="BREAST CANCER METASTASIS-SUPPRESSOR 1"/>
    <property type="match status" value="1"/>
</dbReference>
<feature type="compositionally biased region" description="Low complexity" evidence="7">
    <location>
        <begin position="73"/>
        <end position="84"/>
    </location>
</feature>
<dbReference type="AlphaFoldDB" id="R0KLK1"/>
<feature type="compositionally biased region" description="Polar residues" evidence="7">
    <location>
        <begin position="152"/>
        <end position="168"/>
    </location>
</feature>
<dbReference type="OrthoDB" id="20886at2759"/>
<feature type="compositionally biased region" description="Acidic residues" evidence="7">
    <location>
        <begin position="344"/>
        <end position="361"/>
    </location>
</feature>
<evidence type="ECO:0000256" key="6">
    <source>
        <dbReference type="SAM" id="Coils"/>
    </source>
</evidence>
<feature type="region of interest" description="Disordered" evidence="7">
    <location>
        <begin position="310"/>
        <end position="361"/>
    </location>
</feature>
<evidence type="ECO:0008006" key="10">
    <source>
        <dbReference type="Google" id="ProtNLM"/>
    </source>
</evidence>
<dbReference type="eggNOG" id="ENOG502S14R">
    <property type="taxonomic scope" value="Eukaryota"/>
</dbReference>
<feature type="region of interest" description="Disordered" evidence="7">
    <location>
        <begin position="1"/>
        <end position="55"/>
    </location>
</feature>
<accession>R0KLK1</accession>
<dbReference type="EMBL" id="KB908526">
    <property type="protein sequence ID" value="EOA88837.1"/>
    <property type="molecule type" value="Genomic_DNA"/>
</dbReference>
<organism evidence="8 9">
    <name type="scientific">Exserohilum turcicum (strain 28A)</name>
    <name type="common">Northern leaf blight fungus</name>
    <name type="synonym">Setosphaeria turcica</name>
    <dbReference type="NCBI Taxonomy" id="671987"/>
    <lineage>
        <taxon>Eukaryota</taxon>
        <taxon>Fungi</taxon>
        <taxon>Dikarya</taxon>
        <taxon>Ascomycota</taxon>
        <taxon>Pezizomycotina</taxon>
        <taxon>Dothideomycetes</taxon>
        <taxon>Pleosporomycetidae</taxon>
        <taxon>Pleosporales</taxon>
        <taxon>Pleosporineae</taxon>
        <taxon>Pleosporaceae</taxon>
        <taxon>Exserohilum</taxon>
    </lineage>
</organism>
<feature type="compositionally biased region" description="Polar residues" evidence="7">
    <location>
        <begin position="624"/>
        <end position="639"/>
    </location>
</feature>
<evidence type="ECO:0000256" key="1">
    <source>
        <dbReference type="ARBA" id="ARBA00004123"/>
    </source>
</evidence>
<evidence type="ECO:0000256" key="2">
    <source>
        <dbReference type="ARBA" id="ARBA00022491"/>
    </source>
</evidence>
<dbReference type="GeneID" id="19401988"/>
<dbReference type="SMART" id="SM01401">
    <property type="entry name" value="Sds3"/>
    <property type="match status" value="1"/>
</dbReference>
<feature type="compositionally biased region" description="Polar residues" evidence="7">
    <location>
        <begin position="745"/>
        <end position="755"/>
    </location>
</feature>
<keyword evidence="3" id="KW-0805">Transcription regulation</keyword>
<name>R0KLK1_EXST2</name>
<feature type="compositionally biased region" description="Polar residues" evidence="7">
    <location>
        <begin position="28"/>
        <end position="47"/>
    </location>
</feature>
<feature type="region of interest" description="Disordered" evidence="7">
    <location>
        <begin position="582"/>
        <end position="653"/>
    </location>
</feature>
<keyword evidence="5" id="KW-0539">Nucleus</keyword>
<gene>
    <name evidence="8" type="ORF">SETTUDRAFT_183628</name>
</gene>
<keyword evidence="2" id="KW-0678">Repressor</keyword>
<dbReference type="Proteomes" id="UP000016935">
    <property type="component" value="Unassembled WGS sequence"/>
</dbReference>
<feature type="compositionally biased region" description="Basic residues" evidence="7">
    <location>
        <begin position="1"/>
        <end position="11"/>
    </location>
</feature>
<reference evidence="8 9" key="1">
    <citation type="journal article" date="2012" name="PLoS Pathog.">
        <title>Diverse lifestyles and strategies of plant pathogenesis encoded in the genomes of eighteen Dothideomycetes fungi.</title>
        <authorList>
            <person name="Ohm R.A."/>
            <person name="Feau N."/>
            <person name="Henrissat B."/>
            <person name="Schoch C.L."/>
            <person name="Horwitz B.A."/>
            <person name="Barry K.W."/>
            <person name="Condon B.J."/>
            <person name="Copeland A.C."/>
            <person name="Dhillon B."/>
            <person name="Glaser F."/>
            <person name="Hesse C.N."/>
            <person name="Kosti I."/>
            <person name="LaButti K."/>
            <person name="Lindquist E.A."/>
            <person name="Lucas S."/>
            <person name="Salamov A.A."/>
            <person name="Bradshaw R.E."/>
            <person name="Ciuffetti L."/>
            <person name="Hamelin R.C."/>
            <person name="Kema G.H.J."/>
            <person name="Lawrence C."/>
            <person name="Scott J.A."/>
            <person name="Spatafora J.W."/>
            <person name="Turgeon B.G."/>
            <person name="de Wit P.J.G.M."/>
            <person name="Zhong S."/>
            <person name="Goodwin S.B."/>
            <person name="Grigoriev I.V."/>
        </authorList>
    </citation>
    <scope>NUCLEOTIDE SEQUENCE [LARGE SCALE GENOMIC DNA]</scope>
    <source>
        <strain evidence="9">28A</strain>
    </source>
</reference>
<dbReference type="GO" id="GO:0005654">
    <property type="term" value="C:nucleoplasm"/>
    <property type="evidence" value="ECO:0007669"/>
    <property type="project" value="UniProtKB-ARBA"/>
</dbReference>
<dbReference type="HOGENOM" id="CLU_342938_0_0_1"/>
<dbReference type="Pfam" id="PF08598">
    <property type="entry name" value="Sds3"/>
    <property type="match status" value="1"/>
</dbReference>
<dbReference type="RefSeq" id="XP_008023493.1">
    <property type="nucleotide sequence ID" value="XM_008025302.1"/>
</dbReference>
<feature type="region of interest" description="Disordered" evidence="7">
    <location>
        <begin position="217"/>
        <end position="256"/>
    </location>
</feature>
<feature type="region of interest" description="Disordered" evidence="7">
    <location>
        <begin position="703"/>
        <end position="762"/>
    </location>
</feature>
<reference evidence="8 9" key="2">
    <citation type="journal article" date="2013" name="PLoS Genet.">
        <title>Comparative genome structure, secondary metabolite, and effector coding capacity across Cochliobolus pathogens.</title>
        <authorList>
            <person name="Condon B.J."/>
            <person name="Leng Y."/>
            <person name="Wu D."/>
            <person name="Bushley K.E."/>
            <person name="Ohm R.A."/>
            <person name="Otillar R."/>
            <person name="Martin J."/>
            <person name="Schackwitz W."/>
            <person name="Grimwood J."/>
            <person name="MohdZainudin N."/>
            <person name="Xue C."/>
            <person name="Wang R."/>
            <person name="Manning V.A."/>
            <person name="Dhillon B."/>
            <person name="Tu Z.J."/>
            <person name="Steffenson B.J."/>
            <person name="Salamov A."/>
            <person name="Sun H."/>
            <person name="Lowry S."/>
            <person name="LaButti K."/>
            <person name="Han J."/>
            <person name="Copeland A."/>
            <person name="Lindquist E."/>
            <person name="Barry K."/>
            <person name="Schmutz J."/>
            <person name="Baker S.E."/>
            <person name="Ciuffetti L.M."/>
            <person name="Grigoriev I.V."/>
            <person name="Zhong S."/>
            <person name="Turgeon B.G."/>
        </authorList>
    </citation>
    <scope>NUCLEOTIDE SEQUENCE [LARGE SCALE GENOMIC DNA]</scope>
    <source>
        <strain evidence="9">28A</strain>
    </source>
</reference>
<keyword evidence="9" id="KW-1185">Reference proteome</keyword>
<comment type="subcellular location">
    <subcellularLocation>
        <location evidence="1">Nucleus</location>
    </subcellularLocation>
</comment>